<dbReference type="RefSeq" id="WP_189465007.1">
    <property type="nucleotide sequence ID" value="NZ_BMXS01000001.1"/>
</dbReference>
<keyword evidence="8" id="KW-0653">Protein transport</keyword>
<dbReference type="Pfam" id="PF02108">
    <property type="entry name" value="FliH"/>
    <property type="match status" value="1"/>
</dbReference>
<dbReference type="InterPro" id="IPR018035">
    <property type="entry name" value="Flagellar_FliH/T3SS_HrpE"/>
</dbReference>
<feature type="compositionally biased region" description="Basic and acidic residues" evidence="10">
    <location>
        <begin position="26"/>
        <end position="36"/>
    </location>
</feature>
<evidence type="ECO:0000256" key="10">
    <source>
        <dbReference type="SAM" id="MobiDB-lite"/>
    </source>
</evidence>
<feature type="domain" description="Flagellar assembly protein FliH/Type III secretion system HrpE" evidence="11">
    <location>
        <begin position="102"/>
        <end position="225"/>
    </location>
</feature>
<protein>
    <recommendedName>
        <fullName evidence="4">Flagellar assembly protein FliH</fullName>
    </recommendedName>
</protein>
<sequence>MSERRPSSHDADHWRRWQMGELGDPAGEHRQREQARYEAIRQQAFKRNAELEALREKAREEARQEGFRAGYEAGHAEGFEQGQREGRKAGEQEMQHLIQQTLSPLGPLARHFREALEQLDEEVAVQLVELALATGKRLAGEALDAHPEQILEIVRELLHVEPGLGGQPRLWLHPADLSIVQAQIGNEFAAAGWKLQPDDQISRGGCRVTSTSGELDATWERRWESIASQVRRRSHQAESNGDAEQEEDA</sequence>
<name>A0ABQ2YAK1_9GAMM</name>
<comment type="subcellular location">
    <subcellularLocation>
        <location evidence="2">Cytoplasm</location>
    </subcellularLocation>
</comment>
<keyword evidence="12" id="KW-0966">Cell projection</keyword>
<dbReference type="PRINTS" id="PR01003">
    <property type="entry name" value="FLGFLIH"/>
</dbReference>
<evidence type="ECO:0000256" key="7">
    <source>
        <dbReference type="ARBA" id="ARBA00022795"/>
    </source>
</evidence>
<keyword evidence="5" id="KW-0813">Transport</keyword>
<evidence type="ECO:0000256" key="6">
    <source>
        <dbReference type="ARBA" id="ARBA00022490"/>
    </source>
</evidence>
<evidence type="ECO:0000256" key="3">
    <source>
        <dbReference type="ARBA" id="ARBA00006602"/>
    </source>
</evidence>
<keyword evidence="9" id="KW-1006">Bacterial flagellum protein export</keyword>
<evidence type="ECO:0000259" key="11">
    <source>
        <dbReference type="Pfam" id="PF02108"/>
    </source>
</evidence>
<feature type="compositionally biased region" description="Basic and acidic residues" evidence="10">
    <location>
        <begin position="74"/>
        <end position="92"/>
    </location>
</feature>
<dbReference type="SUPFAM" id="SSF160527">
    <property type="entry name" value="V-type ATPase subunit E-like"/>
    <property type="match status" value="1"/>
</dbReference>
<evidence type="ECO:0000256" key="2">
    <source>
        <dbReference type="ARBA" id="ARBA00004496"/>
    </source>
</evidence>
<keyword evidence="13" id="KW-1185">Reference proteome</keyword>
<keyword evidence="12" id="KW-0282">Flagellum</keyword>
<comment type="similarity">
    <text evidence="3">Belongs to the FliH family.</text>
</comment>
<dbReference type="InterPro" id="IPR051472">
    <property type="entry name" value="T3SS_Stator/FliH"/>
</dbReference>
<evidence type="ECO:0000256" key="8">
    <source>
        <dbReference type="ARBA" id="ARBA00022927"/>
    </source>
</evidence>
<evidence type="ECO:0000313" key="13">
    <source>
        <dbReference type="Proteomes" id="UP000653056"/>
    </source>
</evidence>
<reference evidence="13" key="1">
    <citation type="journal article" date="2019" name="Int. J. Syst. Evol. Microbiol.">
        <title>The Global Catalogue of Microorganisms (GCM) 10K type strain sequencing project: providing services to taxonomists for standard genome sequencing and annotation.</title>
        <authorList>
            <consortium name="The Broad Institute Genomics Platform"/>
            <consortium name="The Broad Institute Genome Sequencing Center for Infectious Disease"/>
            <person name="Wu L."/>
            <person name="Ma J."/>
        </authorList>
    </citation>
    <scope>NUCLEOTIDE SEQUENCE [LARGE SCALE GENOMIC DNA]</scope>
    <source>
        <strain evidence="13">KCTC 22228</strain>
    </source>
</reference>
<comment type="function">
    <text evidence="1">Needed for flagellar regrowth and assembly.</text>
</comment>
<dbReference type="Proteomes" id="UP000653056">
    <property type="component" value="Unassembled WGS sequence"/>
</dbReference>
<evidence type="ECO:0000256" key="9">
    <source>
        <dbReference type="ARBA" id="ARBA00023225"/>
    </source>
</evidence>
<gene>
    <name evidence="12" type="primary">fliH</name>
    <name evidence="12" type="ORF">GCM10007160_01680</name>
</gene>
<feature type="region of interest" description="Disordered" evidence="10">
    <location>
        <begin position="230"/>
        <end position="249"/>
    </location>
</feature>
<feature type="region of interest" description="Disordered" evidence="10">
    <location>
        <begin position="1"/>
        <end position="36"/>
    </location>
</feature>
<feature type="compositionally biased region" description="Basic and acidic residues" evidence="10">
    <location>
        <begin position="1"/>
        <end position="15"/>
    </location>
</feature>
<evidence type="ECO:0000256" key="4">
    <source>
        <dbReference type="ARBA" id="ARBA00016507"/>
    </source>
</evidence>
<evidence type="ECO:0000256" key="1">
    <source>
        <dbReference type="ARBA" id="ARBA00003041"/>
    </source>
</evidence>
<keyword evidence="7" id="KW-1005">Bacterial flagellum biogenesis</keyword>
<accession>A0ABQ2YAK1</accession>
<proteinExistence type="inferred from homology"/>
<keyword evidence="12" id="KW-0969">Cilium</keyword>
<comment type="caution">
    <text evidence="12">The sequence shown here is derived from an EMBL/GenBank/DDBJ whole genome shotgun (WGS) entry which is preliminary data.</text>
</comment>
<dbReference type="InterPro" id="IPR000563">
    <property type="entry name" value="Flag_FliH"/>
</dbReference>
<evidence type="ECO:0000256" key="5">
    <source>
        <dbReference type="ARBA" id="ARBA00022448"/>
    </source>
</evidence>
<dbReference type="EMBL" id="BMXS01000001">
    <property type="protein sequence ID" value="GGX78114.1"/>
    <property type="molecule type" value="Genomic_DNA"/>
</dbReference>
<keyword evidence="6" id="KW-0963">Cytoplasm</keyword>
<dbReference type="PANTHER" id="PTHR34982">
    <property type="entry name" value="YOP PROTEINS TRANSLOCATION PROTEIN L"/>
    <property type="match status" value="1"/>
</dbReference>
<feature type="region of interest" description="Disordered" evidence="10">
    <location>
        <begin position="68"/>
        <end position="92"/>
    </location>
</feature>
<dbReference type="PANTHER" id="PTHR34982:SF1">
    <property type="entry name" value="FLAGELLAR ASSEMBLY PROTEIN FLIH"/>
    <property type="match status" value="1"/>
</dbReference>
<evidence type="ECO:0000313" key="12">
    <source>
        <dbReference type="EMBL" id="GGX78114.1"/>
    </source>
</evidence>
<organism evidence="12 13">
    <name type="scientific">Litchfieldella qijiaojingensis</name>
    <dbReference type="NCBI Taxonomy" id="980347"/>
    <lineage>
        <taxon>Bacteria</taxon>
        <taxon>Pseudomonadati</taxon>
        <taxon>Pseudomonadota</taxon>
        <taxon>Gammaproteobacteria</taxon>
        <taxon>Oceanospirillales</taxon>
        <taxon>Halomonadaceae</taxon>
        <taxon>Litchfieldella</taxon>
    </lineage>
</organism>